<keyword evidence="9" id="KW-0472">Membrane</keyword>
<keyword evidence="3" id="KW-1003">Cell membrane</keyword>
<keyword evidence="5" id="KW-0547">Nucleotide-binding</keyword>
<dbReference type="InterPro" id="IPR003439">
    <property type="entry name" value="ABC_transporter-like_ATP-bd"/>
</dbReference>
<evidence type="ECO:0000313" key="11">
    <source>
        <dbReference type="EMBL" id="ACF14898.1"/>
    </source>
</evidence>
<dbReference type="InterPro" id="IPR051535">
    <property type="entry name" value="Siderophore_ABC-ATPase"/>
</dbReference>
<dbReference type="eggNOG" id="COG1120">
    <property type="taxonomic scope" value="Bacteria"/>
</dbReference>
<dbReference type="GO" id="GO:0005524">
    <property type="term" value="F:ATP binding"/>
    <property type="evidence" value="ECO:0007669"/>
    <property type="project" value="UniProtKB-KW"/>
</dbReference>
<comment type="subcellular location">
    <subcellularLocation>
        <location evidence="1">Cell membrane</location>
        <topology evidence="1">Peripheral membrane protein</topology>
    </subcellularLocation>
</comment>
<dbReference type="AlphaFoldDB" id="B3QX88"/>
<dbReference type="Proteomes" id="UP000001208">
    <property type="component" value="Chromosome"/>
</dbReference>
<evidence type="ECO:0000256" key="9">
    <source>
        <dbReference type="ARBA" id="ARBA00023136"/>
    </source>
</evidence>
<evidence type="ECO:0000256" key="5">
    <source>
        <dbReference type="ARBA" id="ARBA00022741"/>
    </source>
</evidence>
<proteinExistence type="predicted"/>
<keyword evidence="12" id="KW-1185">Reference proteome</keyword>
<dbReference type="KEGG" id="cts:Ctha_2449"/>
<dbReference type="Gene3D" id="3.40.50.300">
    <property type="entry name" value="P-loop containing nucleotide triphosphate hydrolases"/>
    <property type="match status" value="1"/>
</dbReference>
<protein>
    <submittedName>
        <fullName evidence="11">ABC transporter-related protein</fullName>
    </submittedName>
</protein>
<dbReference type="PROSITE" id="PS50893">
    <property type="entry name" value="ABC_TRANSPORTER_2"/>
    <property type="match status" value="1"/>
</dbReference>
<dbReference type="SMART" id="SM00382">
    <property type="entry name" value="AAA"/>
    <property type="match status" value="1"/>
</dbReference>
<dbReference type="OrthoDB" id="9787851at2"/>
<dbReference type="HOGENOM" id="CLU_000604_1_11_10"/>
<keyword evidence="8" id="KW-0406">Ion transport</keyword>
<dbReference type="CDD" id="cd03214">
    <property type="entry name" value="ABC_Iron-Siderophores_B12_Hemin"/>
    <property type="match status" value="1"/>
</dbReference>
<dbReference type="InterPro" id="IPR003593">
    <property type="entry name" value="AAA+_ATPase"/>
</dbReference>
<keyword evidence="2" id="KW-0813">Transport</keyword>
<evidence type="ECO:0000256" key="4">
    <source>
        <dbReference type="ARBA" id="ARBA00022496"/>
    </source>
</evidence>
<dbReference type="GO" id="GO:0005886">
    <property type="term" value="C:plasma membrane"/>
    <property type="evidence" value="ECO:0007669"/>
    <property type="project" value="UniProtKB-SubCell"/>
</dbReference>
<reference evidence="11 12" key="1">
    <citation type="submission" date="2008-06" db="EMBL/GenBank/DDBJ databases">
        <title>Complete sequence of Chloroherpeton thalassium ATCC 35110.</title>
        <authorList>
            <consortium name="US DOE Joint Genome Institute"/>
            <person name="Lucas S."/>
            <person name="Copeland A."/>
            <person name="Lapidus A."/>
            <person name="Glavina del Rio T."/>
            <person name="Dalin E."/>
            <person name="Tice H."/>
            <person name="Bruce D."/>
            <person name="Goodwin L."/>
            <person name="Pitluck S."/>
            <person name="Schmutz J."/>
            <person name="Larimer F."/>
            <person name="Land M."/>
            <person name="Hauser L."/>
            <person name="Kyrpides N."/>
            <person name="Mikhailova N."/>
            <person name="Liu Z."/>
            <person name="Li T."/>
            <person name="Zhao F."/>
            <person name="Overmann J."/>
            <person name="Bryant D.A."/>
            <person name="Richardson P."/>
        </authorList>
    </citation>
    <scope>NUCLEOTIDE SEQUENCE [LARGE SCALE GENOMIC DNA]</scope>
    <source>
        <strain evidence="12">ATCC 35110 / GB-78</strain>
    </source>
</reference>
<evidence type="ECO:0000256" key="2">
    <source>
        <dbReference type="ARBA" id="ARBA00022448"/>
    </source>
</evidence>
<dbReference type="PANTHER" id="PTHR42771:SF2">
    <property type="entry name" value="IRON(3+)-HYDROXAMATE IMPORT ATP-BINDING PROTEIN FHUC"/>
    <property type="match status" value="1"/>
</dbReference>
<dbReference type="InterPro" id="IPR027417">
    <property type="entry name" value="P-loop_NTPase"/>
</dbReference>
<keyword evidence="6" id="KW-0067">ATP-binding</keyword>
<name>B3QX88_CHLT3</name>
<evidence type="ECO:0000313" key="12">
    <source>
        <dbReference type="Proteomes" id="UP000001208"/>
    </source>
</evidence>
<organism evidence="11 12">
    <name type="scientific">Chloroherpeton thalassium (strain ATCC 35110 / GB-78)</name>
    <dbReference type="NCBI Taxonomy" id="517418"/>
    <lineage>
        <taxon>Bacteria</taxon>
        <taxon>Pseudomonadati</taxon>
        <taxon>Chlorobiota</taxon>
        <taxon>Chlorobiia</taxon>
        <taxon>Chlorobiales</taxon>
        <taxon>Chloroherpetonaceae</taxon>
        <taxon>Chloroherpeton</taxon>
    </lineage>
</organism>
<dbReference type="Pfam" id="PF00005">
    <property type="entry name" value="ABC_tran"/>
    <property type="match status" value="1"/>
</dbReference>
<sequence>MRPEVLRTHALTIGYQGKKHSHFGRFGKKSSAKKPGHRIRTIVKDLVLELNRGELVCLLGPNGAGKSTLMRTLSGIQMPLAGSIDISGKPISKMSSKEIALHLSIVLTERITVGNLSVYALVALGRSPYTGWMGNLSKDDEQIVREAIEITGTEPFVNAHLSDLSDGERQKVMIARALAQDTPIILLDEPTAHLDLPNRVEIIRLLRKLTQEKGKSILMSTHELDLALQAADKIWLMQEKKDGALDAKSELLAGIPEELILNGQFEKAFARDGFLFDRATGAFQIHHPTSGKIGLIGNGAPGHWTKRALERLGFQVCLDEFIYPRVEIDSEKCRDVWCYFANEAQAPENLYSISELIRALQTQRTRMN</sequence>
<dbReference type="SUPFAM" id="SSF52540">
    <property type="entry name" value="P-loop containing nucleoside triphosphate hydrolases"/>
    <property type="match status" value="1"/>
</dbReference>
<dbReference type="RefSeq" id="WP_012500980.1">
    <property type="nucleotide sequence ID" value="NC_011026.1"/>
</dbReference>
<keyword evidence="7" id="KW-0408">Iron</keyword>
<evidence type="ECO:0000256" key="3">
    <source>
        <dbReference type="ARBA" id="ARBA00022475"/>
    </source>
</evidence>
<evidence type="ECO:0000256" key="1">
    <source>
        <dbReference type="ARBA" id="ARBA00004202"/>
    </source>
</evidence>
<feature type="domain" description="ABC transporter" evidence="10">
    <location>
        <begin position="26"/>
        <end position="264"/>
    </location>
</feature>
<evidence type="ECO:0000256" key="7">
    <source>
        <dbReference type="ARBA" id="ARBA00023004"/>
    </source>
</evidence>
<dbReference type="PANTHER" id="PTHR42771">
    <property type="entry name" value="IRON(3+)-HYDROXAMATE IMPORT ATP-BINDING PROTEIN FHUC"/>
    <property type="match status" value="1"/>
</dbReference>
<dbReference type="GO" id="GO:0006826">
    <property type="term" value="P:iron ion transport"/>
    <property type="evidence" value="ECO:0007669"/>
    <property type="project" value="UniProtKB-KW"/>
</dbReference>
<accession>B3QX88</accession>
<dbReference type="STRING" id="517418.Ctha_2449"/>
<keyword evidence="4" id="KW-0410">Iron transport</keyword>
<dbReference type="GO" id="GO:0016887">
    <property type="term" value="F:ATP hydrolysis activity"/>
    <property type="evidence" value="ECO:0007669"/>
    <property type="project" value="InterPro"/>
</dbReference>
<evidence type="ECO:0000259" key="10">
    <source>
        <dbReference type="PROSITE" id="PS50893"/>
    </source>
</evidence>
<gene>
    <name evidence="11" type="ordered locus">Ctha_2449</name>
</gene>
<dbReference type="EMBL" id="CP001100">
    <property type="protein sequence ID" value="ACF14898.1"/>
    <property type="molecule type" value="Genomic_DNA"/>
</dbReference>
<evidence type="ECO:0000256" key="8">
    <source>
        <dbReference type="ARBA" id="ARBA00023065"/>
    </source>
</evidence>
<evidence type="ECO:0000256" key="6">
    <source>
        <dbReference type="ARBA" id="ARBA00022840"/>
    </source>
</evidence>